<keyword evidence="11" id="KW-0472">Membrane</keyword>
<dbReference type="Pfam" id="PF02518">
    <property type="entry name" value="HATPase_c"/>
    <property type="match status" value="1"/>
</dbReference>
<dbReference type="InterPro" id="IPR003661">
    <property type="entry name" value="HisK_dim/P_dom"/>
</dbReference>
<feature type="transmembrane region" description="Helical" evidence="11">
    <location>
        <begin position="12"/>
        <end position="32"/>
    </location>
</feature>
<feature type="transmembrane region" description="Helical" evidence="11">
    <location>
        <begin position="169"/>
        <end position="191"/>
    </location>
</feature>
<keyword evidence="5" id="KW-0808">Transferase</keyword>
<evidence type="ECO:0000256" key="11">
    <source>
        <dbReference type="SAM" id="Phobius"/>
    </source>
</evidence>
<gene>
    <name evidence="14" type="ORF">AACT_0407</name>
</gene>
<dbReference type="PROSITE" id="PS50109">
    <property type="entry name" value="HIS_KIN"/>
    <property type="match status" value="1"/>
</dbReference>
<dbReference type="InterPro" id="IPR036097">
    <property type="entry name" value="HisK_dim/P_sf"/>
</dbReference>
<dbReference type="InterPro" id="IPR004358">
    <property type="entry name" value="Sig_transdc_His_kin-like_C"/>
</dbReference>
<dbReference type="Gene3D" id="6.10.340.10">
    <property type="match status" value="1"/>
</dbReference>
<dbReference type="InterPro" id="IPR005467">
    <property type="entry name" value="His_kinase_dom"/>
</dbReference>
<dbReference type="PANTHER" id="PTHR43065:SF10">
    <property type="entry name" value="PEROXIDE STRESS-ACTIVATED HISTIDINE KINASE MAK3"/>
    <property type="match status" value="1"/>
</dbReference>
<evidence type="ECO:0000256" key="1">
    <source>
        <dbReference type="ARBA" id="ARBA00000085"/>
    </source>
</evidence>
<evidence type="ECO:0000256" key="2">
    <source>
        <dbReference type="ARBA" id="ARBA00004370"/>
    </source>
</evidence>
<organism evidence="14 15">
    <name type="scientific">Arcobacter acticola</name>
    <dbReference type="NCBI Taxonomy" id="1849015"/>
    <lineage>
        <taxon>Bacteria</taxon>
        <taxon>Pseudomonadati</taxon>
        <taxon>Campylobacterota</taxon>
        <taxon>Epsilonproteobacteria</taxon>
        <taxon>Campylobacterales</taxon>
        <taxon>Arcobacteraceae</taxon>
        <taxon>Arcobacter</taxon>
    </lineage>
</organism>
<dbReference type="InterPro" id="IPR003660">
    <property type="entry name" value="HAMP_dom"/>
</dbReference>
<keyword evidence="10" id="KW-0175">Coiled coil</keyword>
<name>A0A6M8ET56_9BACT</name>
<reference evidence="14 15" key="1">
    <citation type="submission" date="2019-08" db="EMBL/GenBank/DDBJ databases">
        <title>Complete genome sequence of Arcobacter acticola.</title>
        <authorList>
            <person name="Miller W."/>
        </authorList>
    </citation>
    <scope>NUCLEOTIDE SEQUENCE [LARGE SCALE GENOMIC DNA]</scope>
    <source>
        <strain evidence="14 15">KCTC 52212</strain>
    </source>
</reference>
<keyword evidence="4" id="KW-0597">Phosphoprotein</keyword>
<dbReference type="Pfam" id="PF00672">
    <property type="entry name" value="HAMP"/>
    <property type="match status" value="1"/>
</dbReference>
<dbReference type="RefSeq" id="WP_172124508.1">
    <property type="nucleotide sequence ID" value="NZ_CP042652.1"/>
</dbReference>
<keyword evidence="6" id="KW-0547">Nucleotide-binding</keyword>
<dbReference type="GO" id="GO:0005524">
    <property type="term" value="F:ATP binding"/>
    <property type="evidence" value="ECO:0007669"/>
    <property type="project" value="UniProtKB-KW"/>
</dbReference>
<dbReference type="EC" id="2.7.13.3" evidence="3"/>
<dbReference type="EMBL" id="CP042652">
    <property type="protein sequence ID" value="QKE27617.1"/>
    <property type="molecule type" value="Genomic_DNA"/>
</dbReference>
<dbReference type="GO" id="GO:0016020">
    <property type="term" value="C:membrane"/>
    <property type="evidence" value="ECO:0007669"/>
    <property type="project" value="UniProtKB-SubCell"/>
</dbReference>
<keyword evidence="15" id="KW-1185">Reference proteome</keyword>
<evidence type="ECO:0000256" key="9">
    <source>
        <dbReference type="ARBA" id="ARBA00023012"/>
    </source>
</evidence>
<evidence type="ECO:0000259" key="13">
    <source>
        <dbReference type="PROSITE" id="PS50885"/>
    </source>
</evidence>
<dbReference type="SUPFAM" id="SSF158472">
    <property type="entry name" value="HAMP domain-like"/>
    <property type="match status" value="1"/>
</dbReference>
<dbReference type="SUPFAM" id="SSF47384">
    <property type="entry name" value="Homodimeric domain of signal transducing histidine kinase"/>
    <property type="match status" value="1"/>
</dbReference>
<evidence type="ECO:0000256" key="5">
    <source>
        <dbReference type="ARBA" id="ARBA00022679"/>
    </source>
</evidence>
<dbReference type="KEGG" id="paco:AACT_0407"/>
<dbReference type="Gene3D" id="1.10.287.130">
    <property type="match status" value="1"/>
</dbReference>
<keyword evidence="8" id="KW-0067">ATP-binding</keyword>
<dbReference type="InterPro" id="IPR003594">
    <property type="entry name" value="HATPase_dom"/>
</dbReference>
<proteinExistence type="predicted"/>
<evidence type="ECO:0000256" key="7">
    <source>
        <dbReference type="ARBA" id="ARBA00022777"/>
    </source>
</evidence>
<dbReference type="GO" id="GO:0000155">
    <property type="term" value="F:phosphorelay sensor kinase activity"/>
    <property type="evidence" value="ECO:0007669"/>
    <property type="project" value="InterPro"/>
</dbReference>
<dbReference type="AlphaFoldDB" id="A0A6M8ET56"/>
<keyword evidence="9" id="KW-0902">Two-component regulatory system</keyword>
<keyword evidence="11" id="KW-0812">Transmembrane</keyword>
<dbReference type="Pfam" id="PF00512">
    <property type="entry name" value="HisKA"/>
    <property type="match status" value="1"/>
</dbReference>
<evidence type="ECO:0000256" key="3">
    <source>
        <dbReference type="ARBA" id="ARBA00012438"/>
    </source>
</evidence>
<evidence type="ECO:0000256" key="4">
    <source>
        <dbReference type="ARBA" id="ARBA00022553"/>
    </source>
</evidence>
<comment type="subcellular location">
    <subcellularLocation>
        <location evidence="2">Membrane</location>
    </subcellularLocation>
</comment>
<dbReference type="SUPFAM" id="SSF55874">
    <property type="entry name" value="ATPase domain of HSP90 chaperone/DNA topoisomerase II/histidine kinase"/>
    <property type="match status" value="1"/>
</dbReference>
<sequence>MFFTKNTIFSKIFRLLFVLFVFVSIPLIIYSISTQKKMLLDSLEVEAKDINRFIEFALSDALLLNDNSAIVEFLIDYSKKNEKLENIIISKENNDYIIIEKNSWSFEPQIDQKYKDLEKNVENSLLFKSPILNTQVFHHTFPIYSSGIHLGWIHLSMSLDEYNKRLETVYLGFFTFFIILLGFSLFISYILSKSISDPIVSLNNVVSNISKGNLKLRSNYESDDEVGALAQGFNTMISAIDETQIQLKLSHEKLEERVELRTKDLDNTNKLLETKTTELEELNKSLDKKIKEEIEKRIQQESILIQQSRLAATGEMIGNIAHQWRQPLSLITTCASGIKLEKEFGVSTKESEVAKLDTIIQSSNYLSKTIDDFRNFFKPNKEKNYFSIEEMANQSISLISASFAFHYIKINKNFANIEKVFGFPNEFSQAILNVLANAKDVLVQKEIENPQVNINIYENEEFGFLEIEDNGGGINPNILIKIFEPYFTTKEKNQGTGIGLYMSKMIVEKNMSGKLTVINTSIGAKFIFAIPKE</sequence>
<dbReference type="CDD" id="cd06225">
    <property type="entry name" value="HAMP"/>
    <property type="match status" value="1"/>
</dbReference>
<dbReference type="Proteomes" id="UP000503483">
    <property type="component" value="Chromosome"/>
</dbReference>
<dbReference type="InterPro" id="IPR036890">
    <property type="entry name" value="HATPase_C_sf"/>
</dbReference>
<dbReference type="PROSITE" id="PS50885">
    <property type="entry name" value="HAMP"/>
    <property type="match status" value="1"/>
</dbReference>
<evidence type="ECO:0000256" key="6">
    <source>
        <dbReference type="ARBA" id="ARBA00022741"/>
    </source>
</evidence>
<dbReference type="SMART" id="SM00304">
    <property type="entry name" value="HAMP"/>
    <property type="match status" value="1"/>
</dbReference>
<keyword evidence="11" id="KW-1133">Transmembrane helix</keyword>
<dbReference type="PANTHER" id="PTHR43065">
    <property type="entry name" value="SENSOR HISTIDINE KINASE"/>
    <property type="match status" value="1"/>
</dbReference>
<feature type="domain" description="HAMP" evidence="13">
    <location>
        <begin position="193"/>
        <end position="245"/>
    </location>
</feature>
<evidence type="ECO:0000313" key="14">
    <source>
        <dbReference type="EMBL" id="QKE27617.1"/>
    </source>
</evidence>
<keyword evidence="7 14" id="KW-0418">Kinase</keyword>
<evidence type="ECO:0000256" key="10">
    <source>
        <dbReference type="SAM" id="Coils"/>
    </source>
</evidence>
<feature type="domain" description="Histidine kinase" evidence="12">
    <location>
        <begin position="319"/>
        <end position="533"/>
    </location>
</feature>
<accession>A0A6M8ET56</accession>
<feature type="coiled-coil region" evidence="10">
    <location>
        <begin position="265"/>
        <end position="296"/>
    </location>
</feature>
<dbReference type="SMART" id="SM00387">
    <property type="entry name" value="HATPase_c"/>
    <property type="match status" value="1"/>
</dbReference>
<dbReference type="PRINTS" id="PR00344">
    <property type="entry name" value="BCTRLSENSOR"/>
</dbReference>
<evidence type="ECO:0000256" key="8">
    <source>
        <dbReference type="ARBA" id="ARBA00022840"/>
    </source>
</evidence>
<evidence type="ECO:0000259" key="12">
    <source>
        <dbReference type="PROSITE" id="PS50109"/>
    </source>
</evidence>
<dbReference type="CDD" id="cd00082">
    <property type="entry name" value="HisKA"/>
    <property type="match status" value="1"/>
</dbReference>
<evidence type="ECO:0000313" key="15">
    <source>
        <dbReference type="Proteomes" id="UP000503483"/>
    </source>
</evidence>
<dbReference type="Gene3D" id="3.30.565.10">
    <property type="entry name" value="Histidine kinase-like ATPase, C-terminal domain"/>
    <property type="match status" value="1"/>
</dbReference>
<protein>
    <recommendedName>
        <fullName evidence="3">histidine kinase</fullName>
        <ecNumber evidence="3">2.7.13.3</ecNumber>
    </recommendedName>
</protein>
<comment type="catalytic activity">
    <reaction evidence="1">
        <text>ATP + protein L-histidine = ADP + protein N-phospho-L-histidine.</text>
        <dbReference type="EC" id="2.7.13.3"/>
    </reaction>
</comment>